<dbReference type="InterPro" id="IPR013083">
    <property type="entry name" value="Znf_RING/FYVE/PHD"/>
</dbReference>
<evidence type="ECO:0000256" key="2">
    <source>
        <dbReference type="ARBA" id="ARBA00022692"/>
    </source>
</evidence>
<keyword evidence="2 9" id="KW-0812">Transmembrane</keyword>
<evidence type="ECO:0000256" key="5">
    <source>
        <dbReference type="ARBA" id="ARBA00022833"/>
    </source>
</evidence>
<dbReference type="OrthoDB" id="5817083at2759"/>
<feature type="domain" description="RING-CH-type" evidence="10">
    <location>
        <begin position="6"/>
        <end position="94"/>
    </location>
</feature>
<protein>
    <recommendedName>
        <fullName evidence="10">RING-CH-type domain-containing protein</fullName>
    </recommendedName>
</protein>
<feature type="compositionally biased region" description="Low complexity" evidence="8">
    <location>
        <begin position="433"/>
        <end position="446"/>
    </location>
</feature>
<comment type="subcellular location">
    <subcellularLocation>
        <location evidence="1">Membrane</location>
        <topology evidence="1">Multi-pass membrane protein</topology>
    </subcellularLocation>
</comment>
<feature type="compositionally biased region" description="Acidic residues" evidence="8">
    <location>
        <begin position="417"/>
        <end position="427"/>
    </location>
</feature>
<keyword evidence="5" id="KW-0862">Zinc</keyword>
<feature type="compositionally biased region" description="Acidic residues" evidence="8">
    <location>
        <begin position="528"/>
        <end position="537"/>
    </location>
</feature>
<dbReference type="EMBL" id="ML179066">
    <property type="protein sequence ID" value="THV03467.1"/>
    <property type="molecule type" value="Genomic_DNA"/>
</dbReference>
<evidence type="ECO:0000256" key="7">
    <source>
        <dbReference type="ARBA" id="ARBA00023136"/>
    </source>
</evidence>
<keyword evidence="12" id="KW-1185">Reference proteome</keyword>
<dbReference type="PANTHER" id="PTHR46283">
    <property type="entry name" value="E3 UBIQUITIN-PROTEIN LIGASE MARCH5"/>
    <property type="match status" value="1"/>
</dbReference>
<evidence type="ECO:0000256" key="3">
    <source>
        <dbReference type="ARBA" id="ARBA00022723"/>
    </source>
</evidence>
<evidence type="ECO:0000256" key="1">
    <source>
        <dbReference type="ARBA" id="ARBA00004141"/>
    </source>
</evidence>
<keyword evidence="6 9" id="KW-1133">Transmembrane helix</keyword>
<dbReference type="SMART" id="SM00744">
    <property type="entry name" value="RINGv"/>
    <property type="match status" value="1"/>
</dbReference>
<dbReference type="AlphaFoldDB" id="A0A4S8MKX7"/>
<feature type="compositionally biased region" description="Basic and acidic residues" evidence="8">
    <location>
        <begin position="493"/>
        <end position="527"/>
    </location>
</feature>
<feature type="region of interest" description="Disordered" evidence="8">
    <location>
        <begin position="409"/>
        <end position="447"/>
    </location>
</feature>
<evidence type="ECO:0000259" key="10">
    <source>
        <dbReference type="PROSITE" id="PS51292"/>
    </source>
</evidence>
<evidence type="ECO:0000313" key="12">
    <source>
        <dbReference type="Proteomes" id="UP000297245"/>
    </source>
</evidence>
<gene>
    <name evidence="11" type="ORF">K435DRAFT_774870</name>
</gene>
<keyword evidence="4" id="KW-0863">Zinc-finger</keyword>
<dbReference type="InterPro" id="IPR011016">
    <property type="entry name" value="Znf_RING-CH"/>
</dbReference>
<sequence>MSVPTIDDLRVKLCYICREEEQVPSSPSSQADPENSQPKPQVWTHPCKCTLVAHESCLLSWIQTAESSRDGLLTSSSSQNALRCPQCKTPYELESDLDRYLWGRALKAFVELMRKGNKLMTTTGSAVLLAVVPAATLGGVGLGTGVLLTRYGVWAVKQFFGEQLYNTVLPPNTPWPWTAYINLPLIPIALVLTQFLPQSSSSSSHSLISPLNTSNNFLYPLISLLLEWPNFQHPRFLFQSLSSHNDADHLHHPDQSSISLNSSTSSSSSSSPFSFLTHGPRTPSLWPPSPFTVGFILIPLTRYVYLRLRRRVLRWVLGPDPTRFLLGYYYENMRERGRGGGRGGGGRRRRGDGGGDGNGNGDGRRNRNRDEQRAGDGNADVVADAERERRREMLMARLGERQRERLREMFREREEERDGEVEGDEERDGQRGQGQRQQRIGQAQGEVQMQVQGDNGAEVVNLAFRIVLGAGVGEEEEEEEDEDEEEEDEGEGEGQREGEELERRQEDVGLAEAEARAGEEEQAREQEGPEPELENVEQNEQAADAPVIDDEDRNGNENEIVGEAAPVPVLAPAAPAPAVAVPPANPVQPNPAPNANLADEANEGISLTLHAATIGRRVGGALLVPLIARMMGDALLWATRPGAIGSLSRDKTGGLGRMVDGIEGIKSVLRRFLGVHDIPERRNGTWTTTSPLWSSWKRGSTTNVGLGTGGGGIGNERNITWRLVLEALWGGGRAWSEHTNTDPVWWRNVVGFGIWVLLKDALSLFNLYLLRKEFENRRVKNRSFEEVQFEEGELIN</sequence>
<dbReference type="GO" id="GO:0016020">
    <property type="term" value="C:membrane"/>
    <property type="evidence" value="ECO:0007669"/>
    <property type="project" value="UniProtKB-SubCell"/>
</dbReference>
<name>A0A4S8MKX7_DENBC</name>
<feature type="region of interest" description="Disordered" evidence="8">
    <location>
        <begin position="470"/>
        <end position="555"/>
    </location>
</feature>
<dbReference type="GO" id="GO:0008270">
    <property type="term" value="F:zinc ion binding"/>
    <property type="evidence" value="ECO:0007669"/>
    <property type="project" value="UniProtKB-KW"/>
</dbReference>
<dbReference type="Gene3D" id="3.30.40.10">
    <property type="entry name" value="Zinc/RING finger domain, C3HC4 (zinc finger)"/>
    <property type="match status" value="1"/>
</dbReference>
<keyword evidence="3" id="KW-0479">Metal-binding</keyword>
<evidence type="ECO:0000256" key="8">
    <source>
        <dbReference type="SAM" id="MobiDB-lite"/>
    </source>
</evidence>
<evidence type="ECO:0000256" key="4">
    <source>
        <dbReference type="ARBA" id="ARBA00022771"/>
    </source>
</evidence>
<feature type="compositionally biased region" description="Basic and acidic residues" evidence="8">
    <location>
        <begin position="362"/>
        <end position="374"/>
    </location>
</feature>
<feature type="transmembrane region" description="Helical" evidence="9">
    <location>
        <begin position="123"/>
        <end position="148"/>
    </location>
</feature>
<accession>A0A4S8MKX7</accession>
<organism evidence="11 12">
    <name type="scientific">Dendrothele bispora (strain CBS 962.96)</name>
    <dbReference type="NCBI Taxonomy" id="1314807"/>
    <lineage>
        <taxon>Eukaryota</taxon>
        <taxon>Fungi</taxon>
        <taxon>Dikarya</taxon>
        <taxon>Basidiomycota</taxon>
        <taxon>Agaricomycotina</taxon>
        <taxon>Agaricomycetes</taxon>
        <taxon>Agaricomycetidae</taxon>
        <taxon>Agaricales</taxon>
        <taxon>Agaricales incertae sedis</taxon>
        <taxon>Dendrothele</taxon>
    </lineage>
</organism>
<dbReference type="Proteomes" id="UP000297245">
    <property type="component" value="Unassembled WGS sequence"/>
</dbReference>
<evidence type="ECO:0000313" key="11">
    <source>
        <dbReference type="EMBL" id="THV03467.1"/>
    </source>
</evidence>
<dbReference type="PROSITE" id="PS51292">
    <property type="entry name" value="ZF_RING_CH"/>
    <property type="match status" value="1"/>
</dbReference>
<keyword evidence="7 9" id="KW-0472">Membrane</keyword>
<proteinExistence type="predicted"/>
<evidence type="ECO:0000256" key="9">
    <source>
        <dbReference type="SAM" id="Phobius"/>
    </source>
</evidence>
<feature type="compositionally biased region" description="Acidic residues" evidence="8">
    <location>
        <begin position="473"/>
        <end position="492"/>
    </location>
</feature>
<evidence type="ECO:0000256" key="6">
    <source>
        <dbReference type="ARBA" id="ARBA00022989"/>
    </source>
</evidence>
<reference evidence="11 12" key="1">
    <citation type="journal article" date="2019" name="Nat. Ecol. Evol.">
        <title>Megaphylogeny resolves global patterns of mushroom evolution.</title>
        <authorList>
            <person name="Varga T."/>
            <person name="Krizsan K."/>
            <person name="Foldi C."/>
            <person name="Dima B."/>
            <person name="Sanchez-Garcia M."/>
            <person name="Sanchez-Ramirez S."/>
            <person name="Szollosi G.J."/>
            <person name="Szarkandi J.G."/>
            <person name="Papp V."/>
            <person name="Albert L."/>
            <person name="Andreopoulos W."/>
            <person name="Angelini C."/>
            <person name="Antonin V."/>
            <person name="Barry K.W."/>
            <person name="Bougher N.L."/>
            <person name="Buchanan P."/>
            <person name="Buyck B."/>
            <person name="Bense V."/>
            <person name="Catcheside P."/>
            <person name="Chovatia M."/>
            <person name="Cooper J."/>
            <person name="Damon W."/>
            <person name="Desjardin D."/>
            <person name="Finy P."/>
            <person name="Geml J."/>
            <person name="Haridas S."/>
            <person name="Hughes K."/>
            <person name="Justo A."/>
            <person name="Karasinski D."/>
            <person name="Kautmanova I."/>
            <person name="Kiss B."/>
            <person name="Kocsube S."/>
            <person name="Kotiranta H."/>
            <person name="LaButti K.M."/>
            <person name="Lechner B.E."/>
            <person name="Liimatainen K."/>
            <person name="Lipzen A."/>
            <person name="Lukacs Z."/>
            <person name="Mihaltcheva S."/>
            <person name="Morgado L.N."/>
            <person name="Niskanen T."/>
            <person name="Noordeloos M.E."/>
            <person name="Ohm R.A."/>
            <person name="Ortiz-Santana B."/>
            <person name="Ovrebo C."/>
            <person name="Racz N."/>
            <person name="Riley R."/>
            <person name="Savchenko A."/>
            <person name="Shiryaev A."/>
            <person name="Soop K."/>
            <person name="Spirin V."/>
            <person name="Szebenyi C."/>
            <person name="Tomsovsky M."/>
            <person name="Tulloss R.E."/>
            <person name="Uehling J."/>
            <person name="Grigoriev I.V."/>
            <person name="Vagvolgyi C."/>
            <person name="Papp T."/>
            <person name="Martin F.M."/>
            <person name="Miettinen O."/>
            <person name="Hibbett D.S."/>
            <person name="Nagy L.G."/>
        </authorList>
    </citation>
    <scope>NUCLEOTIDE SEQUENCE [LARGE SCALE GENOMIC DNA]</scope>
    <source>
        <strain evidence="11 12">CBS 962.96</strain>
    </source>
</reference>
<feature type="region of interest" description="Disordered" evidence="8">
    <location>
        <begin position="335"/>
        <end position="387"/>
    </location>
</feature>